<dbReference type="AlphaFoldDB" id="A0A3M7R3M2"/>
<name>A0A3M7R3M2_BRAPC</name>
<protein>
    <submittedName>
        <fullName evidence="1">Uncharacterized protein</fullName>
    </submittedName>
</protein>
<dbReference type="EMBL" id="REGN01004295">
    <property type="protein sequence ID" value="RNA18202.1"/>
    <property type="molecule type" value="Genomic_DNA"/>
</dbReference>
<dbReference type="Proteomes" id="UP000276133">
    <property type="component" value="Unassembled WGS sequence"/>
</dbReference>
<organism evidence="1 2">
    <name type="scientific">Brachionus plicatilis</name>
    <name type="common">Marine rotifer</name>
    <name type="synonym">Brachionus muelleri</name>
    <dbReference type="NCBI Taxonomy" id="10195"/>
    <lineage>
        <taxon>Eukaryota</taxon>
        <taxon>Metazoa</taxon>
        <taxon>Spiralia</taxon>
        <taxon>Gnathifera</taxon>
        <taxon>Rotifera</taxon>
        <taxon>Eurotatoria</taxon>
        <taxon>Monogononta</taxon>
        <taxon>Pseudotrocha</taxon>
        <taxon>Ploima</taxon>
        <taxon>Brachionidae</taxon>
        <taxon>Brachionus</taxon>
    </lineage>
</organism>
<comment type="caution">
    <text evidence="1">The sequence shown here is derived from an EMBL/GenBank/DDBJ whole genome shotgun (WGS) entry which is preliminary data.</text>
</comment>
<evidence type="ECO:0000313" key="1">
    <source>
        <dbReference type="EMBL" id="RNA18202.1"/>
    </source>
</evidence>
<keyword evidence="2" id="KW-1185">Reference proteome</keyword>
<proteinExistence type="predicted"/>
<gene>
    <name evidence="1" type="ORF">BpHYR1_050304</name>
</gene>
<accession>A0A3M7R3M2</accession>
<reference evidence="1 2" key="1">
    <citation type="journal article" date="2018" name="Sci. Rep.">
        <title>Genomic signatures of local adaptation to the degree of environmental predictability in rotifers.</title>
        <authorList>
            <person name="Franch-Gras L."/>
            <person name="Hahn C."/>
            <person name="Garcia-Roger E.M."/>
            <person name="Carmona M.J."/>
            <person name="Serra M."/>
            <person name="Gomez A."/>
        </authorList>
    </citation>
    <scope>NUCLEOTIDE SEQUENCE [LARGE SCALE GENOMIC DNA]</scope>
    <source>
        <strain evidence="1">HYR1</strain>
    </source>
</reference>
<evidence type="ECO:0000313" key="2">
    <source>
        <dbReference type="Proteomes" id="UP000276133"/>
    </source>
</evidence>
<sequence length="71" mass="8123">MNTQNLKHMHLCVLREYLEHNCHTMSGSFHATCKPIDLVSVFNIKSHLVPVGSFVCQGQSFFATVFYLIHD</sequence>